<keyword evidence="3" id="KW-1185">Reference proteome</keyword>
<feature type="compositionally biased region" description="Acidic residues" evidence="1">
    <location>
        <begin position="133"/>
        <end position="144"/>
    </location>
</feature>
<protein>
    <submittedName>
        <fullName evidence="2">Uncharacterized protein</fullName>
    </submittedName>
</protein>
<proteinExistence type="predicted"/>
<reference evidence="2 3" key="1">
    <citation type="journal article" date="2020" name="ISME J.">
        <title>Uncovering the hidden diversity of litter-decomposition mechanisms in mushroom-forming fungi.</title>
        <authorList>
            <person name="Floudas D."/>
            <person name="Bentzer J."/>
            <person name="Ahren D."/>
            <person name="Johansson T."/>
            <person name="Persson P."/>
            <person name="Tunlid A."/>
        </authorList>
    </citation>
    <scope>NUCLEOTIDE SEQUENCE [LARGE SCALE GENOMIC DNA]</scope>
    <source>
        <strain evidence="2 3">CBS 101986</strain>
    </source>
</reference>
<evidence type="ECO:0000313" key="2">
    <source>
        <dbReference type="EMBL" id="KAF5322354.1"/>
    </source>
</evidence>
<organism evidence="2 3">
    <name type="scientific">Psilocybe cf. subviscida</name>
    <dbReference type="NCBI Taxonomy" id="2480587"/>
    <lineage>
        <taxon>Eukaryota</taxon>
        <taxon>Fungi</taxon>
        <taxon>Dikarya</taxon>
        <taxon>Basidiomycota</taxon>
        <taxon>Agaricomycotina</taxon>
        <taxon>Agaricomycetes</taxon>
        <taxon>Agaricomycetidae</taxon>
        <taxon>Agaricales</taxon>
        <taxon>Agaricineae</taxon>
        <taxon>Strophariaceae</taxon>
        <taxon>Psilocybe</taxon>
    </lineage>
</organism>
<sequence length="161" mass="17605">MYSEETTTIDNLSVFNRPATLTEEQVINNIAVSLEDTINLARAAKEAGFGDIMKHSRITSLINFISDSANEKTSKQMEALLATLHDISGKMDIMEERQDGVEALATFLELSGAFTHDGKPRHNTAHQIPNPDNPEDNADDDDIDSLSVDSVPTSQPPSDYG</sequence>
<dbReference type="Proteomes" id="UP000567179">
    <property type="component" value="Unassembled WGS sequence"/>
</dbReference>
<evidence type="ECO:0000256" key="1">
    <source>
        <dbReference type="SAM" id="MobiDB-lite"/>
    </source>
</evidence>
<dbReference type="AlphaFoldDB" id="A0A8H5BFE5"/>
<gene>
    <name evidence="2" type="ORF">D9619_001714</name>
</gene>
<feature type="compositionally biased region" description="Polar residues" evidence="1">
    <location>
        <begin position="151"/>
        <end position="161"/>
    </location>
</feature>
<comment type="caution">
    <text evidence="2">The sequence shown here is derived from an EMBL/GenBank/DDBJ whole genome shotgun (WGS) entry which is preliminary data.</text>
</comment>
<name>A0A8H5BFE5_9AGAR</name>
<feature type="region of interest" description="Disordered" evidence="1">
    <location>
        <begin position="115"/>
        <end position="161"/>
    </location>
</feature>
<accession>A0A8H5BFE5</accession>
<dbReference type="EMBL" id="JAACJJ010000028">
    <property type="protein sequence ID" value="KAF5322354.1"/>
    <property type="molecule type" value="Genomic_DNA"/>
</dbReference>
<evidence type="ECO:0000313" key="3">
    <source>
        <dbReference type="Proteomes" id="UP000567179"/>
    </source>
</evidence>